<feature type="active site" description="For GATase activity" evidence="8">
    <location>
        <position position="2"/>
    </location>
</feature>
<dbReference type="NCBIfam" id="TIGR01536">
    <property type="entry name" value="asn_synth_AEB"/>
    <property type="match status" value="1"/>
</dbReference>
<reference evidence="12 13" key="1">
    <citation type="submission" date="2017-09" db="EMBL/GenBank/DDBJ databases">
        <title>Depth-based differentiation of microbial function through sediment-hosted aquifers and enrichment of novel symbionts in the deep terrestrial subsurface.</title>
        <authorList>
            <person name="Probst A.J."/>
            <person name="Ladd B."/>
            <person name="Jarett J.K."/>
            <person name="Geller-Mcgrath D.E."/>
            <person name="Sieber C.M."/>
            <person name="Emerson J.B."/>
            <person name="Anantharaman K."/>
            <person name="Thomas B.C."/>
            <person name="Malmstrom R."/>
            <person name="Stieglmeier M."/>
            <person name="Klingl A."/>
            <person name="Woyke T."/>
            <person name="Ryan C.M."/>
            <person name="Banfield J.F."/>
        </authorList>
    </citation>
    <scope>NUCLEOTIDE SEQUENCE [LARGE SCALE GENOMIC DNA]</scope>
    <source>
        <strain evidence="12">CG12_big_fil_rev_8_21_14_0_65_43_15</strain>
    </source>
</reference>
<dbReference type="PIRSF" id="PIRSF001589">
    <property type="entry name" value="Asn_synthetase_glu-h"/>
    <property type="match status" value="1"/>
</dbReference>
<dbReference type="EC" id="6.3.5.4" evidence="3"/>
<feature type="site" description="Important for beta-aspartyl-AMP intermediate formation" evidence="10">
    <location>
        <position position="364"/>
    </location>
</feature>
<proteinExistence type="inferred from homology"/>
<evidence type="ECO:0000313" key="12">
    <source>
        <dbReference type="EMBL" id="PIW66873.1"/>
    </source>
</evidence>
<evidence type="ECO:0000313" key="13">
    <source>
        <dbReference type="Proteomes" id="UP000231267"/>
    </source>
</evidence>
<dbReference type="InterPro" id="IPR014729">
    <property type="entry name" value="Rossmann-like_a/b/a_fold"/>
</dbReference>
<name>A0A2J0LMS2_9BACT</name>
<evidence type="ECO:0000256" key="7">
    <source>
        <dbReference type="ARBA" id="ARBA00048741"/>
    </source>
</evidence>
<dbReference type="GO" id="GO:0004066">
    <property type="term" value="F:asparagine synthase (glutamine-hydrolyzing) activity"/>
    <property type="evidence" value="ECO:0007669"/>
    <property type="project" value="UniProtKB-EC"/>
</dbReference>
<dbReference type="GO" id="GO:0006529">
    <property type="term" value="P:asparagine biosynthetic process"/>
    <property type="evidence" value="ECO:0007669"/>
    <property type="project" value="UniProtKB-KW"/>
</dbReference>
<dbReference type="InterPro" id="IPR017932">
    <property type="entry name" value="GATase_2_dom"/>
</dbReference>
<dbReference type="GO" id="GO:0005829">
    <property type="term" value="C:cytosol"/>
    <property type="evidence" value="ECO:0007669"/>
    <property type="project" value="TreeGrafter"/>
</dbReference>
<dbReference type="InterPro" id="IPR029055">
    <property type="entry name" value="Ntn_hydrolases_N"/>
</dbReference>
<feature type="binding site" evidence="9">
    <location>
        <position position="290"/>
    </location>
    <ligand>
        <name>ATP</name>
        <dbReference type="ChEBI" id="CHEBI:30616"/>
    </ligand>
</feature>
<dbReference type="InterPro" id="IPR051786">
    <property type="entry name" value="ASN_synthetase/amidase"/>
</dbReference>
<keyword evidence="8" id="KW-0061">Asparagine biosynthesis</keyword>
<evidence type="ECO:0000259" key="11">
    <source>
        <dbReference type="PROSITE" id="PS51278"/>
    </source>
</evidence>
<comment type="catalytic activity">
    <reaction evidence="7">
        <text>L-aspartate + L-glutamine + ATP + H2O = L-asparagine + L-glutamate + AMP + diphosphate + H(+)</text>
        <dbReference type="Rhea" id="RHEA:12228"/>
        <dbReference type="ChEBI" id="CHEBI:15377"/>
        <dbReference type="ChEBI" id="CHEBI:15378"/>
        <dbReference type="ChEBI" id="CHEBI:29985"/>
        <dbReference type="ChEBI" id="CHEBI:29991"/>
        <dbReference type="ChEBI" id="CHEBI:30616"/>
        <dbReference type="ChEBI" id="CHEBI:33019"/>
        <dbReference type="ChEBI" id="CHEBI:58048"/>
        <dbReference type="ChEBI" id="CHEBI:58359"/>
        <dbReference type="ChEBI" id="CHEBI:456215"/>
        <dbReference type="EC" id="6.3.5.4"/>
    </reaction>
</comment>
<dbReference type="PROSITE" id="PS51278">
    <property type="entry name" value="GATASE_TYPE_2"/>
    <property type="match status" value="1"/>
</dbReference>
<dbReference type="Pfam" id="PF13537">
    <property type="entry name" value="GATase_7"/>
    <property type="match status" value="1"/>
</dbReference>
<feature type="domain" description="Glutamine amidotransferase type-2" evidence="11">
    <location>
        <begin position="2"/>
        <end position="215"/>
    </location>
</feature>
<comment type="caution">
    <text evidence="12">The sequence shown here is derived from an EMBL/GenBank/DDBJ whole genome shotgun (WGS) entry which is preliminary data.</text>
</comment>
<evidence type="ECO:0000256" key="4">
    <source>
        <dbReference type="ARBA" id="ARBA00022741"/>
    </source>
</evidence>
<evidence type="ECO:0000256" key="6">
    <source>
        <dbReference type="ARBA" id="ARBA00022962"/>
    </source>
</evidence>
<comment type="similarity">
    <text evidence="2">Belongs to the asparagine synthetase family.</text>
</comment>
<keyword evidence="6 8" id="KW-0315">Glutamine amidotransferase</keyword>
<dbReference type="EMBL" id="PFGP01000022">
    <property type="protein sequence ID" value="PIW66873.1"/>
    <property type="molecule type" value="Genomic_DNA"/>
</dbReference>
<dbReference type="GO" id="GO:0005524">
    <property type="term" value="F:ATP binding"/>
    <property type="evidence" value="ECO:0007669"/>
    <property type="project" value="UniProtKB-KW"/>
</dbReference>
<dbReference type="PANTHER" id="PTHR43284:SF1">
    <property type="entry name" value="ASPARAGINE SYNTHETASE"/>
    <property type="match status" value="1"/>
</dbReference>
<dbReference type="Proteomes" id="UP000231267">
    <property type="component" value="Unassembled WGS sequence"/>
</dbReference>
<accession>A0A2J0LMS2</accession>
<organism evidence="12 13">
    <name type="scientific">Candidatus Taenaricola geysiri</name>
    <dbReference type="NCBI Taxonomy" id="1974752"/>
    <lineage>
        <taxon>Bacteria</taxon>
        <taxon>Pseudomonadati</taxon>
        <taxon>Candidatus Omnitrophota</taxon>
        <taxon>Candidatus Taenaricola</taxon>
    </lineage>
</organism>
<evidence type="ECO:0000256" key="2">
    <source>
        <dbReference type="ARBA" id="ARBA00005752"/>
    </source>
</evidence>
<dbReference type="InterPro" id="IPR001962">
    <property type="entry name" value="Asn_synthase"/>
</dbReference>
<dbReference type="SUPFAM" id="SSF52402">
    <property type="entry name" value="Adenine nucleotide alpha hydrolases-like"/>
    <property type="match status" value="1"/>
</dbReference>
<comment type="pathway">
    <text evidence="1">Amino-acid biosynthesis; L-asparagine biosynthesis; L-asparagine from L-aspartate (L-Gln route): step 1/1.</text>
</comment>
<evidence type="ECO:0000256" key="8">
    <source>
        <dbReference type="PIRSR" id="PIRSR001589-1"/>
    </source>
</evidence>
<dbReference type="Gene3D" id="3.40.50.620">
    <property type="entry name" value="HUPs"/>
    <property type="match status" value="1"/>
</dbReference>
<dbReference type="PANTHER" id="PTHR43284">
    <property type="entry name" value="ASPARAGINE SYNTHETASE (GLUTAMINE-HYDROLYZING)"/>
    <property type="match status" value="1"/>
</dbReference>
<dbReference type="CDD" id="cd00712">
    <property type="entry name" value="AsnB"/>
    <property type="match status" value="1"/>
</dbReference>
<sequence>MCGICGKININNPASPVTEGLIRSMCGVLKHRGPDDSGIYINGAVGLGHSRLSIIDLSPAGRQPMSNEDNTLWLVLNGEIYNFIELRKGLEAKGHKFKSHTDTEVILHLYEEKGVDCLKDLRGMFAFALWDEKRKSLFLARDRVGKKPLCYANVNGSFLFASEMKSILQDPDVKADVDLRMIPYYLTYGYTPSPCTMFKGIKKLQPAHYLLYQKGNIEIKRYWQLDFSKKTVLDEKECAAQVLVHLEEAVKVRLISDVPLGAFLSGGIDSSAVVAMMARNMSKPVKTFSVGFEEASHSELSFARIVAKAFGTDHREYIVKPDAMHILPKLIWHYNEPYADSSALPSFYVAKMTRQDVTVALNGDGGDENFAGYIRYMATRVSEKVPHGISKAMAFAFRNGLNNTMRSNRLFSKIIRFASVASQPTRERYYNWIIIFRDREKEFLYTDSFKKMLQHENPPFSYMNGLFEACAGLEVVDSLLYADINSYLPEDLLVKMDIASMANSLEARSPFLDHKFMEFCASVPSGLKIKRGVLKYILKKSLNGILPDEILRRGKMGFGVPIDNWFRKELKNYCYEILLSDKCVRRGFFRKEYVKKILDDQSQYKSNSGDKIWALLNLELWHRIFIDKENIL</sequence>
<dbReference type="Gene3D" id="3.60.20.10">
    <property type="entry name" value="Glutamine Phosphoribosylpyrophosphate, subunit 1, domain 1"/>
    <property type="match status" value="1"/>
</dbReference>
<keyword evidence="4 9" id="KW-0547">Nucleotide-binding</keyword>
<dbReference type="CDD" id="cd01991">
    <property type="entry name" value="Asn_synthase_B_C"/>
    <property type="match status" value="1"/>
</dbReference>
<evidence type="ECO:0000256" key="3">
    <source>
        <dbReference type="ARBA" id="ARBA00012737"/>
    </source>
</evidence>
<evidence type="ECO:0000256" key="10">
    <source>
        <dbReference type="PIRSR" id="PIRSR001589-3"/>
    </source>
</evidence>
<gene>
    <name evidence="12" type="primary">asnB</name>
    <name evidence="12" type="ORF">COW11_01020</name>
</gene>
<dbReference type="Pfam" id="PF00733">
    <property type="entry name" value="Asn_synthase"/>
    <property type="match status" value="1"/>
</dbReference>
<dbReference type="InterPro" id="IPR006426">
    <property type="entry name" value="Asn_synth_AEB"/>
</dbReference>
<keyword evidence="8" id="KW-0028">Amino-acid biosynthesis</keyword>
<keyword evidence="5 9" id="KW-0067">ATP-binding</keyword>
<feature type="binding site" evidence="9">
    <location>
        <position position="102"/>
    </location>
    <ligand>
        <name>L-glutamine</name>
        <dbReference type="ChEBI" id="CHEBI:58359"/>
    </ligand>
</feature>
<dbReference type="InterPro" id="IPR033738">
    <property type="entry name" value="AsnB_N"/>
</dbReference>
<dbReference type="AlphaFoldDB" id="A0A2J0LMS2"/>
<protein>
    <recommendedName>
        <fullName evidence="3">asparagine synthase (glutamine-hydrolyzing)</fullName>
        <ecNumber evidence="3">6.3.5.4</ecNumber>
    </recommendedName>
</protein>
<evidence type="ECO:0000256" key="5">
    <source>
        <dbReference type="ARBA" id="ARBA00022840"/>
    </source>
</evidence>
<evidence type="ECO:0000256" key="1">
    <source>
        <dbReference type="ARBA" id="ARBA00005187"/>
    </source>
</evidence>
<evidence type="ECO:0000256" key="9">
    <source>
        <dbReference type="PIRSR" id="PIRSR001589-2"/>
    </source>
</evidence>
<dbReference type="SUPFAM" id="SSF56235">
    <property type="entry name" value="N-terminal nucleophile aminohydrolases (Ntn hydrolases)"/>
    <property type="match status" value="1"/>
</dbReference>